<gene>
    <name evidence="2" type="ORF">E8K88_02705</name>
</gene>
<feature type="coiled-coil region" evidence="1">
    <location>
        <begin position="49"/>
        <end position="83"/>
    </location>
</feature>
<keyword evidence="3" id="KW-1185">Reference proteome</keyword>
<protein>
    <submittedName>
        <fullName evidence="2">DUF4337 domain-containing protein</fullName>
    </submittedName>
</protein>
<evidence type="ECO:0000313" key="3">
    <source>
        <dbReference type="Proteomes" id="UP000306236"/>
    </source>
</evidence>
<evidence type="ECO:0000256" key="1">
    <source>
        <dbReference type="SAM" id="Coils"/>
    </source>
</evidence>
<dbReference type="EMBL" id="SSWX01000002">
    <property type="protein sequence ID" value="THJ36191.1"/>
    <property type="molecule type" value="Genomic_DNA"/>
</dbReference>
<dbReference type="Proteomes" id="UP000306236">
    <property type="component" value="Unassembled WGS sequence"/>
</dbReference>
<keyword evidence="1" id="KW-0175">Coiled coil</keyword>
<sequence length="176" mass="19503">MLSEISLALTAITGAKTITEGLVAERDAVKIRTATSELLGLLIDVQGTLLALQRDQAVLNEELARHKKEKSELADRLKRVERTRQEYTDYERVLVAGGHCVVYAAKPDEHRVRHPPYLCATCFEADQYSTLSLQMGTQKKPGRKLVCPASALHTLALPRGSWTPENLCPVEKSVQP</sequence>
<reference evidence="2 3" key="1">
    <citation type="submission" date="2019-04" db="EMBL/GenBank/DDBJ databases">
        <title>Lampropedia sp YIM MLB12 draf genome.</title>
        <authorList>
            <person name="Wang Y.-X."/>
        </authorList>
    </citation>
    <scope>NUCLEOTIDE SEQUENCE [LARGE SCALE GENOMIC DNA]</scope>
    <source>
        <strain evidence="2 3">YIM MLB12</strain>
    </source>
</reference>
<dbReference type="RefSeq" id="WP_136405097.1">
    <property type="nucleotide sequence ID" value="NZ_SSWX01000002.1"/>
</dbReference>
<organism evidence="2 3">
    <name type="scientific">Lampropedia aestuarii</name>
    <dbReference type="NCBI Taxonomy" id="2562762"/>
    <lineage>
        <taxon>Bacteria</taxon>
        <taxon>Pseudomonadati</taxon>
        <taxon>Pseudomonadota</taxon>
        <taxon>Betaproteobacteria</taxon>
        <taxon>Burkholderiales</taxon>
        <taxon>Comamonadaceae</taxon>
        <taxon>Lampropedia</taxon>
    </lineage>
</organism>
<name>A0A4S5BY04_9BURK</name>
<accession>A0A4S5BY04</accession>
<dbReference type="AlphaFoldDB" id="A0A4S5BY04"/>
<comment type="caution">
    <text evidence="2">The sequence shown here is derived from an EMBL/GenBank/DDBJ whole genome shotgun (WGS) entry which is preliminary data.</text>
</comment>
<evidence type="ECO:0000313" key="2">
    <source>
        <dbReference type="EMBL" id="THJ36191.1"/>
    </source>
</evidence>
<proteinExistence type="predicted"/>